<dbReference type="Gene3D" id="2.102.10.10">
    <property type="entry name" value="Rieske [2Fe-2S] iron-sulphur domain"/>
    <property type="match status" value="1"/>
</dbReference>
<organism evidence="6 7">
    <name type="scientific">Massilia glaciei</name>
    <dbReference type="NCBI Taxonomy" id="1524097"/>
    <lineage>
        <taxon>Bacteria</taxon>
        <taxon>Pseudomonadati</taxon>
        <taxon>Pseudomonadota</taxon>
        <taxon>Betaproteobacteria</taxon>
        <taxon>Burkholderiales</taxon>
        <taxon>Oxalobacteraceae</taxon>
        <taxon>Telluria group</taxon>
        <taxon>Massilia</taxon>
    </lineage>
</organism>
<proteinExistence type="predicted"/>
<comment type="caution">
    <text evidence="6">The sequence shown here is derived from an EMBL/GenBank/DDBJ whole genome shotgun (WGS) entry which is preliminary data.</text>
</comment>
<dbReference type="InterPro" id="IPR017941">
    <property type="entry name" value="Rieske_2Fe-2S"/>
</dbReference>
<dbReference type="PANTHER" id="PTHR40261">
    <property type="match status" value="1"/>
</dbReference>
<dbReference type="PROSITE" id="PS51296">
    <property type="entry name" value="RIESKE"/>
    <property type="match status" value="1"/>
</dbReference>
<dbReference type="PANTHER" id="PTHR40261:SF1">
    <property type="entry name" value="RIESKE DOMAIN-CONTAINING PROTEIN"/>
    <property type="match status" value="1"/>
</dbReference>
<evidence type="ECO:0000259" key="5">
    <source>
        <dbReference type="PROSITE" id="PS51296"/>
    </source>
</evidence>
<name>A0A2U2HP42_9BURK</name>
<evidence type="ECO:0000256" key="2">
    <source>
        <dbReference type="ARBA" id="ARBA00022723"/>
    </source>
</evidence>
<sequence length="144" mass="14883">MAADSQGGAPAEPAEPAAPGLPVCAADAVLEGGRGVRFPVTAFGAPATGFVVRFEGRAYAYLNRCAHVPIELDWAEGEFFESSGLYLMCATHGAVYLPETGHCAGGPCKGGRLRPIALREEGGVIYWQPDQFVKAPAAHAAPGA</sequence>
<keyword evidence="3" id="KW-0408">Iron</keyword>
<evidence type="ECO:0000256" key="4">
    <source>
        <dbReference type="ARBA" id="ARBA00023014"/>
    </source>
</evidence>
<dbReference type="Pfam" id="PF00355">
    <property type="entry name" value="Rieske"/>
    <property type="match status" value="1"/>
</dbReference>
<keyword evidence="2" id="KW-0479">Metal-binding</keyword>
<keyword evidence="7" id="KW-1185">Reference proteome</keyword>
<gene>
    <name evidence="6" type="ORF">C7C56_007920</name>
</gene>
<dbReference type="RefSeq" id="WP_106756900.1">
    <property type="nucleotide sequence ID" value="NZ_PXWF02000105.1"/>
</dbReference>
<protein>
    <submittedName>
        <fullName evidence="6">Rieske (2Fe-2S) protein</fullName>
    </submittedName>
</protein>
<dbReference type="AlphaFoldDB" id="A0A2U2HP42"/>
<feature type="domain" description="Rieske" evidence="5">
    <location>
        <begin position="21"/>
        <end position="127"/>
    </location>
</feature>
<evidence type="ECO:0000313" key="7">
    <source>
        <dbReference type="Proteomes" id="UP000241421"/>
    </source>
</evidence>
<dbReference type="SUPFAM" id="SSF50022">
    <property type="entry name" value="ISP domain"/>
    <property type="match status" value="1"/>
</dbReference>
<dbReference type="OrthoDB" id="9794779at2"/>
<dbReference type="GO" id="GO:0051537">
    <property type="term" value="F:2 iron, 2 sulfur cluster binding"/>
    <property type="evidence" value="ECO:0007669"/>
    <property type="project" value="UniProtKB-KW"/>
</dbReference>
<evidence type="ECO:0000256" key="3">
    <source>
        <dbReference type="ARBA" id="ARBA00023004"/>
    </source>
</evidence>
<dbReference type="Proteomes" id="UP000241421">
    <property type="component" value="Unassembled WGS sequence"/>
</dbReference>
<accession>A0A2U2HP42</accession>
<dbReference type="CDD" id="cd03467">
    <property type="entry name" value="Rieske"/>
    <property type="match status" value="1"/>
</dbReference>
<keyword evidence="1" id="KW-0001">2Fe-2S</keyword>
<evidence type="ECO:0000313" key="6">
    <source>
        <dbReference type="EMBL" id="PWF49185.1"/>
    </source>
</evidence>
<evidence type="ECO:0000256" key="1">
    <source>
        <dbReference type="ARBA" id="ARBA00022714"/>
    </source>
</evidence>
<keyword evidence="4" id="KW-0411">Iron-sulfur</keyword>
<dbReference type="InterPro" id="IPR036922">
    <property type="entry name" value="Rieske_2Fe-2S_sf"/>
</dbReference>
<dbReference type="EMBL" id="PXWF02000105">
    <property type="protein sequence ID" value="PWF49185.1"/>
    <property type="molecule type" value="Genomic_DNA"/>
</dbReference>
<reference evidence="6 7" key="1">
    <citation type="submission" date="2018-04" db="EMBL/GenBank/DDBJ databases">
        <title>Massilia violaceinigra sp. nov., a novel purple-pigmented bacterium isolated from Tianshan glacier, Xinjiang, China.</title>
        <authorList>
            <person name="Wang H."/>
        </authorList>
    </citation>
    <scope>NUCLEOTIDE SEQUENCE [LARGE SCALE GENOMIC DNA]</scope>
    <source>
        <strain evidence="6 7">B448-2</strain>
    </source>
</reference>
<dbReference type="GO" id="GO:0046872">
    <property type="term" value="F:metal ion binding"/>
    <property type="evidence" value="ECO:0007669"/>
    <property type="project" value="UniProtKB-KW"/>
</dbReference>